<keyword evidence="3" id="KW-0687">Ribonucleoprotein</keyword>
<dbReference type="PANTHER" id="PTHR11560">
    <property type="entry name" value="39S RIBOSOMAL PROTEIN L10, MITOCHONDRIAL"/>
    <property type="match status" value="1"/>
</dbReference>
<dbReference type="Proteomes" id="UP000178946">
    <property type="component" value="Unassembled WGS sequence"/>
</dbReference>
<comment type="similarity">
    <text evidence="1">Belongs to the universal ribosomal protein uL10 family.</text>
</comment>
<dbReference type="GO" id="GO:0005840">
    <property type="term" value="C:ribosome"/>
    <property type="evidence" value="ECO:0007669"/>
    <property type="project" value="UniProtKB-KW"/>
</dbReference>
<organism evidence="6 7">
    <name type="scientific">Candidatus Wolfebacteria bacterium RIFCSPLOWO2_01_FULL_45_19</name>
    <dbReference type="NCBI Taxonomy" id="1802557"/>
    <lineage>
        <taxon>Bacteria</taxon>
        <taxon>Candidatus Wolfeibacteriota</taxon>
    </lineage>
</organism>
<dbReference type="GO" id="GO:1990904">
    <property type="term" value="C:ribonucleoprotein complex"/>
    <property type="evidence" value="ECO:0007669"/>
    <property type="project" value="UniProtKB-KW"/>
</dbReference>
<reference evidence="6 7" key="1">
    <citation type="journal article" date="2016" name="Nat. Commun.">
        <title>Thousands of microbial genomes shed light on interconnected biogeochemical processes in an aquifer system.</title>
        <authorList>
            <person name="Anantharaman K."/>
            <person name="Brown C.T."/>
            <person name="Hug L.A."/>
            <person name="Sharon I."/>
            <person name="Castelle C.J."/>
            <person name="Probst A.J."/>
            <person name="Thomas B.C."/>
            <person name="Singh A."/>
            <person name="Wilkins M.J."/>
            <person name="Karaoz U."/>
            <person name="Brodie E.L."/>
            <person name="Williams K.H."/>
            <person name="Hubbard S.S."/>
            <person name="Banfield J.F."/>
        </authorList>
    </citation>
    <scope>NUCLEOTIDE SEQUENCE [LARGE SCALE GENOMIC DNA]</scope>
</reference>
<dbReference type="SUPFAM" id="SSF160369">
    <property type="entry name" value="Ribosomal protein L10-like"/>
    <property type="match status" value="1"/>
</dbReference>
<dbReference type="InterPro" id="IPR001790">
    <property type="entry name" value="Ribosomal_uL10"/>
</dbReference>
<keyword evidence="2 6" id="KW-0689">Ribosomal protein</keyword>
<evidence type="ECO:0000313" key="6">
    <source>
        <dbReference type="EMBL" id="OGM91583.1"/>
    </source>
</evidence>
<dbReference type="Gene3D" id="6.10.250.290">
    <property type="match status" value="1"/>
</dbReference>
<evidence type="ECO:0000256" key="5">
    <source>
        <dbReference type="ARBA" id="ARBA00035502"/>
    </source>
</evidence>
<name>A0A1F8DSH2_9BACT</name>
<comment type="caution">
    <text evidence="6">The sequence shown here is derived from an EMBL/GenBank/DDBJ whole genome shotgun (WGS) entry which is preliminary data.</text>
</comment>
<proteinExistence type="inferred from homology"/>
<dbReference type="InterPro" id="IPR043141">
    <property type="entry name" value="Ribosomal_uL10-like_sf"/>
</dbReference>
<dbReference type="InterPro" id="IPR047865">
    <property type="entry name" value="Ribosomal_uL10_bac_type"/>
</dbReference>
<evidence type="ECO:0000256" key="3">
    <source>
        <dbReference type="ARBA" id="ARBA00023274"/>
    </source>
</evidence>
<accession>A0A1F8DSH2</accession>
<evidence type="ECO:0000256" key="2">
    <source>
        <dbReference type="ARBA" id="ARBA00022980"/>
    </source>
</evidence>
<dbReference type="Gene3D" id="3.30.70.1730">
    <property type="match status" value="1"/>
</dbReference>
<protein>
    <recommendedName>
        <fullName evidence="4">Large ribosomal subunit protein uL10</fullName>
    </recommendedName>
    <alternativeName>
        <fullName evidence="5">50S ribosomal protein L10</fullName>
    </alternativeName>
</protein>
<evidence type="ECO:0000256" key="1">
    <source>
        <dbReference type="ARBA" id="ARBA00008889"/>
    </source>
</evidence>
<dbReference type="AlphaFoldDB" id="A0A1F8DSH2"/>
<gene>
    <name evidence="6" type="ORF">A3A20_01415</name>
</gene>
<dbReference type="NCBIfam" id="NF000955">
    <property type="entry name" value="PRK00099.1-1"/>
    <property type="match status" value="1"/>
</dbReference>
<dbReference type="EMBL" id="MGIR01000001">
    <property type="protein sequence ID" value="OGM91583.1"/>
    <property type="molecule type" value="Genomic_DNA"/>
</dbReference>
<dbReference type="STRING" id="1802557.A3A20_01415"/>
<evidence type="ECO:0000313" key="7">
    <source>
        <dbReference type="Proteomes" id="UP000178946"/>
    </source>
</evidence>
<dbReference type="CDD" id="cd05797">
    <property type="entry name" value="Ribosomal_L10"/>
    <property type="match status" value="1"/>
</dbReference>
<sequence>MGREYPRVPLRRMAALGRFFICIMLTRKQKEESVKHGKELLQKSRNLILVDFSRAPAEAMRRLRRVIKDKQSQLKVIKKRLLGLVLKAAGADFDSAKFKTSVGAVFVSGEITDVAGDLYKFSKENEGFKMLGGYNLQTKEFVSDELLNRIGQLPSREVLLAQLLGMFTAPMRKFLIVLNEKGKKVVA</sequence>
<dbReference type="Pfam" id="PF00466">
    <property type="entry name" value="Ribosomal_L10"/>
    <property type="match status" value="1"/>
</dbReference>
<evidence type="ECO:0000256" key="4">
    <source>
        <dbReference type="ARBA" id="ARBA00035202"/>
    </source>
</evidence>